<dbReference type="PRINTS" id="PR00465">
    <property type="entry name" value="EP450IV"/>
</dbReference>
<sequence length="512" mass="56822">MSLFQNVSTLITDVHYAIGLSFILLAIPSLYRIYFHPLSHVPGPWFAKVSPLFLWIICYLGIEGRVIRSYHEKCKTKVLRVAPNSLSISDSSAIYPIYIASGGFEKDVRYANFNLGPFVSIFSAIDTEYRDARAKAVAPLFSQARLRAACETNGVIKESVAEFVQKFQAYRAAASSKENGVVKVDMLDLAARLSIDVVTGYLLNERYGGLHENDSLPIATQIKKKLSANAFIFAIIGFSRFSLLPKRIFSLAYSLSNRLASNEEVDRSAALVHQFAEGVVKRSVGMSASEIDDSYQGRLMAFGVPPHEAVAQSEGIIFAGADSVSVTLSTILFHLVQKPAIHTCLLNEIVTDYQDRSKDPETLPYLRAVVKEGLRLCMANPTRYTRVVPDGGITVASVYIPPKTVVGCAAYTMHHDEEVFPRPFEFLPERWLEDGGDEGLRKPAMQRSMLAFGAGLRGCIGKNLAQRQLYESVVAVVESNVLEGARTVQERIEIIEWFNAEIKGHKLEIEWP</sequence>
<accession>A0A6V8HIR8</accession>
<dbReference type="PANTHER" id="PTHR24305">
    <property type="entry name" value="CYTOCHROME P450"/>
    <property type="match status" value="1"/>
</dbReference>
<feature type="transmembrane region" description="Helical" evidence="8">
    <location>
        <begin position="14"/>
        <end position="33"/>
    </location>
</feature>
<keyword evidence="10" id="KW-1185">Reference proteome</keyword>
<dbReference type="Pfam" id="PF00067">
    <property type="entry name" value="p450"/>
    <property type="match status" value="1"/>
</dbReference>
<dbReference type="InterPro" id="IPR036396">
    <property type="entry name" value="Cyt_P450_sf"/>
</dbReference>
<dbReference type="GO" id="GO:0004497">
    <property type="term" value="F:monooxygenase activity"/>
    <property type="evidence" value="ECO:0007669"/>
    <property type="project" value="UniProtKB-KW"/>
</dbReference>
<comment type="cofactor">
    <cofactor evidence="1 6">
        <name>heme</name>
        <dbReference type="ChEBI" id="CHEBI:30413"/>
    </cofactor>
</comment>
<keyword evidence="4 7" id="KW-0560">Oxidoreductase</keyword>
<evidence type="ECO:0000256" key="4">
    <source>
        <dbReference type="ARBA" id="ARBA00023002"/>
    </source>
</evidence>
<dbReference type="GO" id="GO:0005506">
    <property type="term" value="F:iron ion binding"/>
    <property type="evidence" value="ECO:0007669"/>
    <property type="project" value="InterPro"/>
</dbReference>
<dbReference type="GO" id="GO:0020037">
    <property type="term" value="F:heme binding"/>
    <property type="evidence" value="ECO:0007669"/>
    <property type="project" value="InterPro"/>
</dbReference>
<gene>
    <name evidence="9" type="ORF">TCE0_041r14129</name>
</gene>
<proteinExistence type="inferred from homology"/>
<dbReference type="SUPFAM" id="SSF48264">
    <property type="entry name" value="Cytochrome P450"/>
    <property type="match status" value="1"/>
</dbReference>
<evidence type="ECO:0000256" key="2">
    <source>
        <dbReference type="ARBA" id="ARBA00010617"/>
    </source>
</evidence>
<keyword evidence="8" id="KW-0472">Membrane</keyword>
<evidence type="ECO:0000256" key="7">
    <source>
        <dbReference type="RuleBase" id="RU000461"/>
    </source>
</evidence>
<keyword evidence="7" id="KW-0503">Monooxygenase</keyword>
<dbReference type="Gene3D" id="1.10.630.10">
    <property type="entry name" value="Cytochrome P450"/>
    <property type="match status" value="1"/>
</dbReference>
<keyword evidence="3 6" id="KW-0479">Metal-binding</keyword>
<comment type="caution">
    <text evidence="9">The sequence shown here is derived from an EMBL/GenBank/DDBJ whole genome shotgun (WGS) entry which is preliminary data.</text>
</comment>
<comment type="similarity">
    <text evidence="2 7">Belongs to the cytochrome P450 family.</text>
</comment>
<keyword evidence="8" id="KW-1133">Transmembrane helix</keyword>
<evidence type="ECO:0008006" key="11">
    <source>
        <dbReference type="Google" id="ProtNLM"/>
    </source>
</evidence>
<feature type="transmembrane region" description="Helical" evidence="8">
    <location>
        <begin position="45"/>
        <end position="62"/>
    </location>
</feature>
<dbReference type="PROSITE" id="PS00086">
    <property type="entry name" value="CYTOCHROME_P450"/>
    <property type="match status" value="1"/>
</dbReference>
<keyword evidence="5 6" id="KW-0408">Iron</keyword>
<dbReference type="CDD" id="cd11062">
    <property type="entry name" value="CYP58-like"/>
    <property type="match status" value="1"/>
</dbReference>
<feature type="transmembrane region" description="Helical" evidence="8">
    <location>
        <begin position="226"/>
        <end position="244"/>
    </location>
</feature>
<keyword evidence="6 7" id="KW-0349">Heme</keyword>
<dbReference type="InterPro" id="IPR050121">
    <property type="entry name" value="Cytochrome_P450_monoxygenase"/>
</dbReference>
<dbReference type="GO" id="GO:0016705">
    <property type="term" value="F:oxidoreductase activity, acting on paired donors, with incorporation or reduction of molecular oxygen"/>
    <property type="evidence" value="ECO:0007669"/>
    <property type="project" value="InterPro"/>
</dbReference>
<dbReference type="AlphaFoldDB" id="A0A6V8HIR8"/>
<evidence type="ECO:0000256" key="6">
    <source>
        <dbReference type="PIRSR" id="PIRSR602403-1"/>
    </source>
</evidence>
<reference evidence="10" key="1">
    <citation type="journal article" date="2015" name="Genome Announc.">
        <title>Draft genome sequence of Talaromyces cellulolyticus strain Y-94, a source of lignocellulosic biomass-degrading enzymes.</title>
        <authorList>
            <person name="Fujii T."/>
            <person name="Koike H."/>
            <person name="Sawayama S."/>
            <person name="Yano S."/>
            <person name="Inoue H."/>
        </authorList>
    </citation>
    <scope>NUCLEOTIDE SEQUENCE [LARGE SCALE GENOMIC DNA]</scope>
    <source>
        <strain evidence="10">Y-94</strain>
    </source>
</reference>
<dbReference type="PANTHER" id="PTHR24305:SF156">
    <property type="entry name" value="P450, PUTATIVE (EUROFUNG)-RELATED"/>
    <property type="match status" value="1"/>
</dbReference>
<evidence type="ECO:0000313" key="10">
    <source>
        <dbReference type="Proteomes" id="UP000053095"/>
    </source>
</evidence>
<dbReference type="Proteomes" id="UP000053095">
    <property type="component" value="Unassembled WGS sequence"/>
</dbReference>
<organism evidence="9 10">
    <name type="scientific">Talaromyces pinophilus</name>
    <name type="common">Penicillium pinophilum</name>
    <dbReference type="NCBI Taxonomy" id="128442"/>
    <lineage>
        <taxon>Eukaryota</taxon>
        <taxon>Fungi</taxon>
        <taxon>Dikarya</taxon>
        <taxon>Ascomycota</taxon>
        <taxon>Pezizomycotina</taxon>
        <taxon>Eurotiomycetes</taxon>
        <taxon>Eurotiomycetidae</taxon>
        <taxon>Eurotiales</taxon>
        <taxon>Trichocomaceae</taxon>
        <taxon>Talaromyces</taxon>
        <taxon>Talaromyces sect. Talaromyces</taxon>
    </lineage>
</organism>
<dbReference type="PRINTS" id="PR00385">
    <property type="entry name" value="P450"/>
</dbReference>
<evidence type="ECO:0000256" key="5">
    <source>
        <dbReference type="ARBA" id="ARBA00023004"/>
    </source>
</evidence>
<evidence type="ECO:0000256" key="1">
    <source>
        <dbReference type="ARBA" id="ARBA00001971"/>
    </source>
</evidence>
<dbReference type="InterPro" id="IPR002403">
    <property type="entry name" value="Cyt_P450_E_grp-IV"/>
</dbReference>
<keyword evidence="8" id="KW-0812">Transmembrane</keyword>
<dbReference type="EMBL" id="DF933837">
    <property type="protein sequence ID" value="GAM41188.1"/>
    <property type="molecule type" value="Genomic_DNA"/>
</dbReference>
<dbReference type="InterPro" id="IPR017972">
    <property type="entry name" value="Cyt_P450_CS"/>
</dbReference>
<evidence type="ECO:0000256" key="3">
    <source>
        <dbReference type="ARBA" id="ARBA00022723"/>
    </source>
</evidence>
<dbReference type="InterPro" id="IPR001128">
    <property type="entry name" value="Cyt_P450"/>
</dbReference>
<evidence type="ECO:0000313" key="9">
    <source>
        <dbReference type="EMBL" id="GAM41188.1"/>
    </source>
</evidence>
<feature type="binding site" description="axial binding residue" evidence="6">
    <location>
        <position position="459"/>
    </location>
    <ligand>
        <name>heme</name>
        <dbReference type="ChEBI" id="CHEBI:30413"/>
    </ligand>
    <ligandPart>
        <name>Fe</name>
        <dbReference type="ChEBI" id="CHEBI:18248"/>
    </ligandPart>
</feature>
<evidence type="ECO:0000256" key="8">
    <source>
        <dbReference type="SAM" id="Phobius"/>
    </source>
</evidence>
<name>A0A6V8HIR8_TALPI</name>
<protein>
    <recommendedName>
        <fullName evidence="11">Cytochrome P450</fullName>
    </recommendedName>
</protein>